<keyword evidence="4" id="KW-1185">Reference proteome</keyword>
<name>A0A1P8Q031_9LACO</name>
<protein>
    <submittedName>
        <fullName evidence="3">Lipase</fullName>
    </submittedName>
</protein>
<evidence type="ECO:0000313" key="3">
    <source>
        <dbReference type="EMBL" id="APX71195.1"/>
    </source>
</evidence>
<dbReference type="Pfam" id="PF20434">
    <property type="entry name" value="BD-FAE"/>
    <property type="match status" value="1"/>
</dbReference>
<gene>
    <name evidence="3" type="ORF">BTM29_00885</name>
</gene>
<evidence type="ECO:0000259" key="2">
    <source>
        <dbReference type="Pfam" id="PF20434"/>
    </source>
</evidence>
<dbReference type="PANTHER" id="PTHR48081">
    <property type="entry name" value="AB HYDROLASE SUPERFAMILY PROTEIN C4A8.06C"/>
    <property type="match status" value="1"/>
</dbReference>
<dbReference type="AlphaFoldDB" id="A0A1P8Q031"/>
<sequence length="272" mass="31355">MEKIKLNYQDNSFDLDTYWLDPFSDFDKQVNHPLVIIFPGGGFTFQTDREAQPIALKFASEGFHAIVLHYQLIENDTQVYPLALQQTATTLNWLKSQAKKHNIDLNKIILIGFSAGGHVVADFNSIMTNAETKERVYPDSLSVMPAANILCYPVIDLSAGYPQTVKERLAISRDTFFWQSQRHLTKYAKPTFIWQTVDDKTVPVNNSFLYSEKLNELNIPFELHLFESGRHGLSLGTYVTQRPGNEEHINKYVAKWWELVVNWLKLQKILKD</sequence>
<dbReference type="InterPro" id="IPR050300">
    <property type="entry name" value="GDXG_lipolytic_enzyme"/>
</dbReference>
<dbReference type="STRING" id="1847728.BTM29_00885"/>
<dbReference type="InterPro" id="IPR049492">
    <property type="entry name" value="BD-FAE-like_dom"/>
</dbReference>
<dbReference type="KEGG" id="lalw:BTM29_00885"/>
<evidence type="ECO:0000313" key="4">
    <source>
        <dbReference type="Proteomes" id="UP000187499"/>
    </source>
</evidence>
<keyword evidence="1" id="KW-0378">Hydrolase</keyword>
<reference evidence="4" key="1">
    <citation type="submission" date="2016-12" db="EMBL/GenBank/DDBJ databases">
        <authorList>
            <person name="Jung M.Y."/>
            <person name="Lee S.H."/>
        </authorList>
    </citation>
    <scope>NUCLEOTIDE SEQUENCE [LARGE SCALE GENOMIC DNA]</scope>
    <source>
        <strain evidence="4">WiKim39</strain>
    </source>
</reference>
<dbReference type="InterPro" id="IPR029058">
    <property type="entry name" value="AB_hydrolase_fold"/>
</dbReference>
<accession>A0A1P8Q031</accession>
<dbReference type="Proteomes" id="UP000187499">
    <property type="component" value="Chromosome"/>
</dbReference>
<proteinExistence type="predicted"/>
<evidence type="ECO:0000256" key="1">
    <source>
        <dbReference type="ARBA" id="ARBA00022801"/>
    </source>
</evidence>
<feature type="domain" description="BD-FAE-like" evidence="2">
    <location>
        <begin position="27"/>
        <end position="214"/>
    </location>
</feature>
<dbReference type="GO" id="GO:0016787">
    <property type="term" value="F:hydrolase activity"/>
    <property type="evidence" value="ECO:0007669"/>
    <property type="project" value="UniProtKB-KW"/>
</dbReference>
<dbReference type="EMBL" id="CP019323">
    <property type="protein sequence ID" value="APX71195.1"/>
    <property type="molecule type" value="Genomic_DNA"/>
</dbReference>
<organism evidence="3 4">
    <name type="scientific">Companilactobacillus allii</name>
    <dbReference type="NCBI Taxonomy" id="1847728"/>
    <lineage>
        <taxon>Bacteria</taxon>
        <taxon>Bacillati</taxon>
        <taxon>Bacillota</taxon>
        <taxon>Bacilli</taxon>
        <taxon>Lactobacillales</taxon>
        <taxon>Lactobacillaceae</taxon>
        <taxon>Companilactobacillus</taxon>
    </lineage>
</organism>
<dbReference type="RefSeq" id="WP_076613699.1">
    <property type="nucleotide sequence ID" value="NZ_CP019323.1"/>
</dbReference>
<dbReference type="PANTHER" id="PTHR48081:SF6">
    <property type="entry name" value="PEPTIDASE S9 PROLYL OLIGOPEPTIDASE CATALYTIC DOMAIN-CONTAINING PROTEIN"/>
    <property type="match status" value="1"/>
</dbReference>
<dbReference type="OrthoDB" id="9794725at2"/>
<dbReference type="SUPFAM" id="SSF53474">
    <property type="entry name" value="alpha/beta-Hydrolases"/>
    <property type="match status" value="1"/>
</dbReference>
<dbReference type="Gene3D" id="3.40.50.1820">
    <property type="entry name" value="alpha/beta hydrolase"/>
    <property type="match status" value="1"/>
</dbReference>